<feature type="transmembrane region" description="Helical" evidence="4">
    <location>
        <begin position="836"/>
        <end position="856"/>
    </location>
</feature>
<dbReference type="Pfam" id="PF13432">
    <property type="entry name" value="TPR_16"/>
    <property type="match status" value="2"/>
</dbReference>
<dbReference type="Gene3D" id="1.25.40.10">
    <property type="entry name" value="Tetratricopeptide repeat domain"/>
    <property type="match status" value="5"/>
</dbReference>
<name>A0A931H0F3_9BACT</name>
<evidence type="ECO:0000256" key="2">
    <source>
        <dbReference type="ARBA" id="ARBA00022803"/>
    </source>
</evidence>
<gene>
    <name evidence="5" type="ORF">I5907_21055</name>
</gene>
<dbReference type="PANTHER" id="PTHR44858">
    <property type="entry name" value="TETRATRICOPEPTIDE REPEAT PROTEIN 6"/>
    <property type="match status" value="1"/>
</dbReference>
<protein>
    <submittedName>
        <fullName evidence="5">Tetratricopeptide repeat protein</fullName>
    </submittedName>
</protein>
<dbReference type="InterPro" id="IPR019734">
    <property type="entry name" value="TPR_rpt"/>
</dbReference>
<dbReference type="PROSITE" id="PS50293">
    <property type="entry name" value="TPR_REGION"/>
    <property type="match status" value="1"/>
</dbReference>
<sequence length="897" mass="102754">MLQEENHTNNDPVKSYTAQEQDLLASTATGEELYHFYNSWGNELYNIDKDYEAAERRYRQAIQHHPDAFISYSNLGLALQKLGKPGDAVEAFRKSIEIADRLHQKNDAAWEHLCVEMGARGEWKKAEELILGHNVANLHISRFYNAWGNHLHNAGADYAAAEHKYRKAISYNPDSFIDYKNLGLALQMQNKSAEAIAAFRQSIDIAGQQHEKNDYAWEYIAVESGKAGDWENGEKEITSNNVAPQNISRFYNAWGNSLFITKKDYKAAEEKYIKATEFNPDSYVDYRNLGLSLQAQKKYTESIASFRKAGEVYKKVVANGAAKSQHESDYVDALSDWGSSLIPLGELEEAKQKFNECININPGYAGAYENLAFIMHKEKKYDESLAYLNKALQYNPDSTWAYFRKALIHEERKQYNSAIASYERVLEKDPSDAFAQHNIANIYWTLGSYKKGKEKWNDTVRLYKRWMTEKRGIDNDDNFYFYYGWILNEIFGSKEEARSILKIGLAADSKNHKILYALATLYKQVSDEDNAERAQMLWQSREYLVEARNIIQNKLIAAEITDVSLLTDMVQLLLESNDFHFATILLYNRDDIHTPLKKKFSEVLELLEERSPDSALVKALIGIYHSRMEDYKKAAVYFKQSLAYNEDDITIWSNLAETYLNQQLFELAYKEYSKILQKAECHVESLIGLGECCIRSAEKDDPDLYDAALRHFNKALDLSRTGEGSKVLHNKEKSALLYSRGFVTVQIYESRKDSSATLLIKALSDFKESYKLDKDRYKAKIACDKIKQRLSLLSSKRTTEKFGPGLIFFLSLFVFVTIQVLFFKSYFFSQKAIIDFTAYSLFTFGSIVFMIAALYLPNVLKLKVAGIELEKSSIDLIAVSGNLGISRDVVMSANSFS</sequence>
<dbReference type="Pfam" id="PF14559">
    <property type="entry name" value="TPR_19"/>
    <property type="match status" value="1"/>
</dbReference>
<evidence type="ECO:0000256" key="3">
    <source>
        <dbReference type="PROSITE-ProRule" id="PRU00339"/>
    </source>
</evidence>
<accession>A0A931H0F3</accession>
<dbReference type="AlphaFoldDB" id="A0A931H0F3"/>
<dbReference type="RefSeq" id="WP_196992826.1">
    <property type="nucleotide sequence ID" value="NZ_JADWYR010000003.1"/>
</dbReference>
<keyword evidence="2 3" id="KW-0802">TPR repeat</keyword>
<feature type="repeat" description="TPR" evidence="3">
    <location>
        <begin position="399"/>
        <end position="432"/>
    </location>
</feature>
<proteinExistence type="predicted"/>
<keyword evidence="1" id="KW-0677">Repeat</keyword>
<dbReference type="SUPFAM" id="SSF48452">
    <property type="entry name" value="TPR-like"/>
    <property type="match status" value="4"/>
</dbReference>
<reference evidence="5" key="1">
    <citation type="submission" date="2020-11" db="EMBL/GenBank/DDBJ databases">
        <title>Bacterial whole genome sequence for Panacibacter sp. DH6.</title>
        <authorList>
            <person name="Le V."/>
            <person name="Ko S."/>
            <person name="Ahn C.-Y."/>
            <person name="Oh H.-M."/>
        </authorList>
    </citation>
    <scope>NUCLEOTIDE SEQUENCE</scope>
    <source>
        <strain evidence="5">DH6</strain>
    </source>
</reference>
<organism evidence="5 6">
    <name type="scientific">Panacibacter microcysteis</name>
    <dbReference type="NCBI Taxonomy" id="2793269"/>
    <lineage>
        <taxon>Bacteria</taxon>
        <taxon>Pseudomonadati</taxon>
        <taxon>Bacteroidota</taxon>
        <taxon>Chitinophagia</taxon>
        <taxon>Chitinophagales</taxon>
        <taxon>Chitinophagaceae</taxon>
        <taxon>Panacibacter</taxon>
    </lineage>
</organism>
<keyword evidence="6" id="KW-1185">Reference proteome</keyword>
<evidence type="ECO:0000313" key="6">
    <source>
        <dbReference type="Proteomes" id="UP000628448"/>
    </source>
</evidence>
<feature type="transmembrane region" description="Helical" evidence="4">
    <location>
        <begin position="802"/>
        <end position="824"/>
    </location>
</feature>
<dbReference type="InterPro" id="IPR050498">
    <property type="entry name" value="Ycf3"/>
</dbReference>
<dbReference type="InterPro" id="IPR011990">
    <property type="entry name" value="TPR-like_helical_dom_sf"/>
</dbReference>
<keyword evidence="4" id="KW-0472">Membrane</keyword>
<feature type="repeat" description="TPR" evidence="3">
    <location>
        <begin position="69"/>
        <end position="102"/>
    </location>
</feature>
<dbReference type="PANTHER" id="PTHR44858:SF1">
    <property type="entry name" value="UDP-N-ACETYLGLUCOSAMINE--PEPTIDE N-ACETYLGLUCOSAMINYLTRANSFERASE SPINDLY-RELATED"/>
    <property type="match status" value="1"/>
</dbReference>
<evidence type="ECO:0000256" key="4">
    <source>
        <dbReference type="SAM" id="Phobius"/>
    </source>
</evidence>
<feature type="repeat" description="TPR" evidence="3">
    <location>
        <begin position="615"/>
        <end position="648"/>
    </location>
</feature>
<evidence type="ECO:0000313" key="5">
    <source>
        <dbReference type="EMBL" id="MBG9378734.1"/>
    </source>
</evidence>
<dbReference type="Proteomes" id="UP000628448">
    <property type="component" value="Unassembled WGS sequence"/>
</dbReference>
<dbReference type="PROSITE" id="PS50005">
    <property type="entry name" value="TPR"/>
    <property type="match status" value="5"/>
</dbReference>
<keyword evidence="4" id="KW-1133">Transmembrane helix</keyword>
<comment type="caution">
    <text evidence="5">The sequence shown here is derived from an EMBL/GenBank/DDBJ whole genome shotgun (WGS) entry which is preliminary data.</text>
</comment>
<dbReference type="EMBL" id="JADWYR010000003">
    <property type="protein sequence ID" value="MBG9378734.1"/>
    <property type="molecule type" value="Genomic_DNA"/>
</dbReference>
<dbReference type="SMART" id="SM00028">
    <property type="entry name" value="TPR"/>
    <property type="match status" value="13"/>
</dbReference>
<keyword evidence="4" id="KW-0812">Transmembrane</keyword>
<feature type="repeat" description="TPR" evidence="3">
    <location>
        <begin position="365"/>
        <end position="398"/>
    </location>
</feature>
<evidence type="ECO:0000256" key="1">
    <source>
        <dbReference type="ARBA" id="ARBA00022737"/>
    </source>
</evidence>
<feature type="repeat" description="TPR" evidence="3">
    <location>
        <begin position="331"/>
        <end position="364"/>
    </location>
</feature>